<sequence>MNIKEIKELMQMLVETDITELNLESDGTKIMIKKGVPGVVQPVVTVTPATAPAAVAPAPAPVQNAPAPEPAEREQKLGPNQEYVCAEIVGTFYRAPGPGETPFVEVGEMVEPGKTLCIIEAMKVMNEIESPFRGKVVEILVDDAEPVEYGQPLFVIEKI</sequence>
<evidence type="ECO:0000256" key="3">
    <source>
        <dbReference type="RuleBase" id="RU364072"/>
    </source>
</evidence>
<keyword evidence="2 3" id="KW-0092">Biotin</keyword>
<dbReference type="GO" id="GO:0009317">
    <property type="term" value="C:acetyl-CoA carboxylase complex"/>
    <property type="evidence" value="ECO:0007669"/>
    <property type="project" value="InterPro"/>
</dbReference>
<dbReference type="Gene3D" id="2.40.50.100">
    <property type="match status" value="1"/>
</dbReference>
<dbReference type="SUPFAM" id="SSF51230">
    <property type="entry name" value="Single hybrid motif"/>
    <property type="match status" value="1"/>
</dbReference>
<keyword evidence="3" id="KW-0443">Lipid metabolism</keyword>
<evidence type="ECO:0000256" key="2">
    <source>
        <dbReference type="ARBA" id="ARBA00023267"/>
    </source>
</evidence>
<dbReference type="InterPro" id="IPR000089">
    <property type="entry name" value="Biotin_lipoyl"/>
</dbReference>
<name>A0A8J6LML8_9FIRM</name>
<evidence type="ECO:0000256" key="4">
    <source>
        <dbReference type="SAM" id="MobiDB-lite"/>
    </source>
</evidence>
<dbReference type="PROSITE" id="PS50968">
    <property type="entry name" value="BIOTINYL_LIPOYL"/>
    <property type="match status" value="1"/>
</dbReference>
<dbReference type="InterPro" id="IPR050709">
    <property type="entry name" value="Biotin_Carboxyl_Carrier/Decarb"/>
</dbReference>
<keyword evidence="3" id="KW-0275">Fatty acid biosynthesis</keyword>
<dbReference type="UniPathway" id="UPA00094"/>
<dbReference type="AlphaFoldDB" id="A0A8J6LML8"/>
<dbReference type="PANTHER" id="PTHR45266:SF3">
    <property type="entry name" value="OXALOACETATE DECARBOXYLASE ALPHA CHAIN"/>
    <property type="match status" value="1"/>
</dbReference>
<feature type="domain" description="Lipoyl-binding" evidence="5">
    <location>
        <begin position="79"/>
        <end position="157"/>
    </location>
</feature>
<evidence type="ECO:0000259" key="5">
    <source>
        <dbReference type="PROSITE" id="PS50968"/>
    </source>
</evidence>
<organism evidence="6 7">
    <name type="scientific">Capillibacterium thermochitinicola</name>
    <dbReference type="NCBI Taxonomy" id="2699427"/>
    <lineage>
        <taxon>Bacteria</taxon>
        <taxon>Bacillati</taxon>
        <taxon>Bacillota</taxon>
        <taxon>Capillibacterium</taxon>
    </lineage>
</organism>
<dbReference type="PANTHER" id="PTHR45266">
    <property type="entry name" value="OXALOACETATE DECARBOXYLASE ALPHA CHAIN"/>
    <property type="match status" value="1"/>
</dbReference>
<comment type="caution">
    <text evidence="6">The sequence shown here is derived from an EMBL/GenBank/DDBJ whole genome shotgun (WGS) entry which is preliminary data.</text>
</comment>
<gene>
    <name evidence="6" type="primary">accB</name>
    <name evidence="6" type="ORF">G5B42_05020</name>
</gene>
<dbReference type="CDD" id="cd06850">
    <property type="entry name" value="biotinyl_domain"/>
    <property type="match status" value="1"/>
</dbReference>
<comment type="pathway">
    <text evidence="3">Lipid metabolism; fatty acid biosynthesis.</text>
</comment>
<protein>
    <recommendedName>
        <fullName evidence="1 3">Biotin carboxyl carrier protein of acetyl-CoA carboxylase</fullName>
    </recommendedName>
</protein>
<dbReference type="NCBIfam" id="TIGR00531">
    <property type="entry name" value="BCCP"/>
    <property type="match status" value="1"/>
</dbReference>
<dbReference type="GO" id="GO:0003989">
    <property type="term" value="F:acetyl-CoA carboxylase activity"/>
    <property type="evidence" value="ECO:0007669"/>
    <property type="project" value="InterPro"/>
</dbReference>
<reference evidence="6" key="1">
    <citation type="submission" date="2020-06" db="EMBL/GenBank/DDBJ databases">
        <title>Novel chitinolytic bacterium.</title>
        <authorList>
            <person name="Ungkulpasvich U."/>
            <person name="Kosugi A."/>
            <person name="Uke A."/>
        </authorList>
    </citation>
    <scope>NUCLEOTIDE SEQUENCE</scope>
    <source>
        <strain evidence="6">UUS1-1</strain>
    </source>
</reference>
<evidence type="ECO:0000313" key="6">
    <source>
        <dbReference type="EMBL" id="MBA2132903.1"/>
    </source>
</evidence>
<dbReference type="GO" id="GO:0006633">
    <property type="term" value="P:fatty acid biosynthetic process"/>
    <property type="evidence" value="ECO:0007669"/>
    <property type="project" value="UniProtKB-UniPathway"/>
</dbReference>
<dbReference type="InterPro" id="IPR001249">
    <property type="entry name" value="AcCoA_biotinCC"/>
</dbReference>
<dbReference type="PRINTS" id="PR01071">
    <property type="entry name" value="ACOABIOTINCC"/>
</dbReference>
<comment type="function">
    <text evidence="3">This protein is a component of the acetyl coenzyme A carboxylase complex; first, biotin carboxylase catalyzes the carboxylation of the carrier protein and then the transcarboxylase transfers the carboxyl group to form malonyl-CoA.</text>
</comment>
<dbReference type="InterPro" id="IPR011053">
    <property type="entry name" value="Single_hybrid_motif"/>
</dbReference>
<dbReference type="EMBL" id="JAAKDE010000009">
    <property type="protein sequence ID" value="MBA2132903.1"/>
    <property type="molecule type" value="Genomic_DNA"/>
</dbReference>
<feature type="compositionally biased region" description="Low complexity" evidence="4">
    <location>
        <begin position="57"/>
        <end position="66"/>
    </location>
</feature>
<evidence type="ECO:0000256" key="1">
    <source>
        <dbReference type="ARBA" id="ARBA00017562"/>
    </source>
</evidence>
<keyword evidence="3" id="KW-0444">Lipid biosynthesis</keyword>
<dbReference type="RefSeq" id="WP_181339358.1">
    <property type="nucleotide sequence ID" value="NZ_JAAKDE010000009.1"/>
</dbReference>
<dbReference type="Pfam" id="PF00364">
    <property type="entry name" value="Biotin_lipoyl"/>
    <property type="match status" value="1"/>
</dbReference>
<keyword evidence="3" id="KW-0276">Fatty acid metabolism</keyword>
<evidence type="ECO:0000313" key="7">
    <source>
        <dbReference type="Proteomes" id="UP000657177"/>
    </source>
</evidence>
<keyword evidence="7" id="KW-1185">Reference proteome</keyword>
<dbReference type="Proteomes" id="UP000657177">
    <property type="component" value="Unassembled WGS sequence"/>
</dbReference>
<feature type="region of interest" description="Disordered" evidence="4">
    <location>
        <begin position="57"/>
        <end position="77"/>
    </location>
</feature>
<accession>A0A8J6LML8</accession>
<proteinExistence type="predicted"/>